<dbReference type="SUPFAM" id="SSF56801">
    <property type="entry name" value="Acetyl-CoA synthetase-like"/>
    <property type="match status" value="1"/>
</dbReference>
<proteinExistence type="inferred from homology"/>
<dbReference type="PROSITE" id="PS00455">
    <property type="entry name" value="AMP_BINDING"/>
    <property type="match status" value="1"/>
</dbReference>
<dbReference type="Pfam" id="PF00501">
    <property type="entry name" value="AMP-binding"/>
    <property type="match status" value="1"/>
</dbReference>
<dbReference type="GO" id="GO:0016405">
    <property type="term" value="F:CoA-ligase activity"/>
    <property type="evidence" value="ECO:0007669"/>
    <property type="project" value="TreeGrafter"/>
</dbReference>
<dbReference type="AlphaFoldDB" id="A0A485KS86"/>
<dbReference type="Proteomes" id="UP000332933">
    <property type="component" value="Unassembled WGS sequence"/>
</dbReference>
<protein>
    <submittedName>
        <fullName evidence="6">Aste57867_10962 protein</fullName>
    </submittedName>
</protein>
<evidence type="ECO:0000313" key="7">
    <source>
        <dbReference type="Proteomes" id="UP000332933"/>
    </source>
</evidence>
<evidence type="ECO:0000259" key="3">
    <source>
        <dbReference type="Pfam" id="PF00501"/>
    </source>
</evidence>
<dbReference type="InterPro" id="IPR020845">
    <property type="entry name" value="AMP-binding_CS"/>
</dbReference>
<evidence type="ECO:0000259" key="4">
    <source>
        <dbReference type="Pfam" id="PF13193"/>
    </source>
</evidence>
<feature type="domain" description="AMP-binding enzyme C-terminal" evidence="4">
    <location>
        <begin position="456"/>
        <end position="531"/>
    </location>
</feature>
<sequence>MLRRVYIHRRALSTAAAARAQVQESRIYTSPFPAVQVTPQTSWQLIQETAKAKPNAAALICGMSHKHVSFSEFDTAVQKTATSLAQRGVSKGDVVLTNMVNCIEYPILYHALTALGAILSPAAPLHSAVELGQQLAASKATFVITHQAVEAAAKEAAAAHGIPADRCFSVGSTTTMQKFSVLQDVDTIHVPQVSIDAVRDVNYLPFSSGTTGTPKGVKLSFWNLSVNMLQVGAMEPFVSPGLAVLPYYHIYGTTIMNTILLSGQPQVIFPKFDLPAFLHALQEYKIEKAHIAPPIAAVLAKHPVVDNYDLSATKYLISGAAPMGAALENAVKARLGVKVKQAYGMTEASPAVNYSRDDHEVPSSSGHIVPNTELRVVCPSSQNDLSPNEVGELWYRGPQVMLGYLNNDEATENTISPCGFLKTGDLGYVDDLGNVYVVDRLKELIKYKGHQIAPAELEDVLMKHPKVMDAACIRGYNEDREELPKACVVVKAGEVLSAEELMEFVAAQVAPYKKIRQVVFVETIPKNSAGKILRRELQAVH</sequence>
<dbReference type="PANTHER" id="PTHR24096:SF149">
    <property type="entry name" value="AMP-BINDING DOMAIN-CONTAINING PROTEIN-RELATED"/>
    <property type="match status" value="1"/>
</dbReference>
<dbReference type="EMBL" id="VJMH01005242">
    <property type="protein sequence ID" value="KAF0698395.1"/>
    <property type="molecule type" value="Genomic_DNA"/>
</dbReference>
<keyword evidence="7" id="KW-1185">Reference proteome</keyword>
<evidence type="ECO:0000313" key="6">
    <source>
        <dbReference type="EMBL" id="VFT87830.1"/>
    </source>
</evidence>
<name>A0A485KS86_9STRA</name>
<gene>
    <name evidence="6" type="primary">Aste57867_10962</name>
    <name evidence="5" type="ORF">As57867_010922</name>
    <name evidence="6" type="ORF">ASTE57867_10962</name>
</gene>
<dbReference type="PANTHER" id="PTHR24096">
    <property type="entry name" value="LONG-CHAIN-FATTY-ACID--COA LIGASE"/>
    <property type="match status" value="1"/>
</dbReference>
<dbReference type="InterPro" id="IPR042099">
    <property type="entry name" value="ANL_N_sf"/>
</dbReference>
<keyword evidence="2" id="KW-0436">Ligase</keyword>
<accession>A0A485KS86</accession>
<organism evidence="6 7">
    <name type="scientific">Aphanomyces stellatus</name>
    <dbReference type="NCBI Taxonomy" id="120398"/>
    <lineage>
        <taxon>Eukaryota</taxon>
        <taxon>Sar</taxon>
        <taxon>Stramenopiles</taxon>
        <taxon>Oomycota</taxon>
        <taxon>Saprolegniomycetes</taxon>
        <taxon>Saprolegniales</taxon>
        <taxon>Verrucalvaceae</taxon>
        <taxon>Aphanomyces</taxon>
    </lineage>
</organism>
<dbReference type="InterPro" id="IPR025110">
    <property type="entry name" value="AMP-bd_C"/>
</dbReference>
<dbReference type="FunFam" id="3.30.300.30:FF:000007">
    <property type="entry name" value="4-coumarate--CoA ligase 2"/>
    <property type="match status" value="1"/>
</dbReference>
<dbReference type="Gene3D" id="3.30.300.30">
    <property type="match status" value="1"/>
</dbReference>
<dbReference type="OrthoDB" id="16262at2759"/>
<reference evidence="5" key="2">
    <citation type="submission" date="2019-06" db="EMBL/GenBank/DDBJ databases">
        <title>Genomics analysis of Aphanomyces spp. identifies a new class of oomycete effector associated with host adaptation.</title>
        <authorList>
            <person name="Gaulin E."/>
        </authorList>
    </citation>
    <scope>NUCLEOTIDE SEQUENCE</scope>
    <source>
        <strain evidence="5">CBS 578.67</strain>
    </source>
</reference>
<dbReference type="EMBL" id="CAADRA010005263">
    <property type="protein sequence ID" value="VFT87830.1"/>
    <property type="molecule type" value="Genomic_DNA"/>
</dbReference>
<dbReference type="Gene3D" id="3.40.50.12780">
    <property type="entry name" value="N-terminal domain of ligase-like"/>
    <property type="match status" value="1"/>
</dbReference>
<reference evidence="6 7" key="1">
    <citation type="submission" date="2019-03" db="EMBL/GenBank/DDBJ databases">
        <authorList>
            <person name="Gaulin E."/>
            <person name="Dumas B."/>
        </authorList>
    </citation>
    <scope>NUCLEOTIDE SEQUENCE [LARGE SCALE GENOMIC DNA]</scope>
    <source>
        <strain evidence="6">CBS 568.67</strain>
    </source>
</reference>
<comment type="similarity">
    <text evidence="1">Belongs to the ATP-dependent AMP-binding enzyme family.</text>
</comment>
<evidence type="ECO:0000256" key="2">
    <source>
        <dbReference type="ARBA" id="ARBA00022598"/>
    </source>
</evidence>
<feature type="domain" description="AMP-dependent synthetase/ligase" evidence="3">
    <location>
        <begin position="47"/>
        <end position="405"/>
    </location>
</feature>
<evidence type="ECO:0000313" key="5">
    <source>
        <dbReference type="EMBL" id="KAF0698395.1"/>
    </source>
</evidence>
<dbReference type="InterPro" id="IPR045851">
    <property type="entry name" value="AMP-bd_C_sf"/>
</dbReference>
<dbReference type="InterPro" id="IPR000873">
    <property type="entry name" value="AMP-dep_synth/lig_dom"/>
</dbReference>
<evidence type="ECO:0000256" key="1">
    <source>
        <dbReference type="ARBA" id="ARBA00006432"/>
    </source>
</evidence>
<dbReference type="Pfam" id="PF13193">
    <property type="entry name" value="AMP-binding_C"/>
    <property type="match status" value="1"/>
</dbReference>